<keyword evidence="6 8" id="KW-0342">GTP-binding</keyword>
<dbReference type="OrthoDB" id="5839at2759"/>
<dbReference type="Proteomes" id="UP000054359">
    <property type="component" value="Unassembled WGS sequence"/>
</dbReference>
<evidence type="ECO:0000256" key="5">
    <source>
        <dbReference type="ARBA" id="ARBA00022801"/>
    </source>
</evidence>
<dbReference type="Pfam" id="PF03029">
    <property type="entry name" value="ATP_bind_1"/>
    <property type="match status" value="1"/>
</dbReference>
<keyword evidence="4 8" id="KW-0547">Nucleotide-binding</keyword>
<comment type="function">
    <text evidence="1 8">Small GTPase required for proper localization of RNA polymerase II and III (RNAPII and RNAPIII). May act at an RNAP assembly step prior to nuclear import.</text>
</comment>
<evidence type="ECO:0000256" key="4">
    <source>
        <dbReference type="ARBA" id="ARBA00022741"/>
    </source>
</evidence>
<keyword evidence="5 8" id="KW-0378">Hydrolase</keyword>
<gene>
    <name evidence="9" type="ORF">X975_06399</name>
</gene>
<protein>
    <recommendedName>
        <fullName evidence="3 8">GPN-loop GTPase 2</fullName>
    </recommendedName>
</protein>
<accession>A0A087T3E8</accession>
<feature type="non-terminal residue" evidence="9">
    <location>
        <position position="305"/>
    </location>
</feature>
<evidence type="ECO:0000256" key="6">
    <source>
        <dbReference type="ARBA" id="ARBA00023134"/>
    </source>
</evidence>
<dbReference type="GO" id="GO:0005737">
    <property type="term" value="C:cytoplasm"/>
    <property type="evidence" value="ECO:0007669"/>
    <property type="project" value="TreeGrafter"/>
</dbReference>
<dbReference type="FunFam" id="3.40.50.300:FF:000338">
    <property type="entry name" value="GPN-loop GTPase 2"/>
    <property type="match status" value="1"/>
</dbReference>
<dbReference type="STRING" id="407821.A0A087T3E8"/>
<reference evidence="9 10" key="1">
    <citation type="submission" date="2013-11" db="EMBL/GenBank/DDBJ databases">
        <title>Genome sequencing of Stegodyphus mimosarum.</title>
        <authorList>
            <person name="Bechsgaard J."/>
        </authorList>
    </citation>
    <scope>NUCLEOTIDE SEQUENCE [LARGE SCALE GENOMIC DNA]</scope>
</reference>
<proteinExistence type="inferred from homology"/>
<organism evidence="9 10">
    <name type="scientific">Stegodyphus mimosarum</name>
    <name type="common">African social velvet spider</name>
    <dbReference type="NCBI Taxonomy" id="407821"/>
    <lineage>
        <taxon>Eukaryota</taxon>
        <taxon>Metazoa</taxon>
        <taxon>Ecdysozoa</taxon>
        <taxon>Arthropoda</taxon>
        <taxon>Chelicerata</taxon>
        <taxon>Arachnida</taxon>
        <taxon>Araneae</taxon>
        <taxon>Araneomorphae</taxon>
        <taxon>Entelegynae</taxon>
        <taxon>Eresoidea</taxon>
        <taxon>Eresidae</taxon>
        <taxon>Stegodyphus</taxon>
    </lineage>
</organism>
<evidence type="ECO:0000313" key="9">
    <source>
        <dbReference type="EMBL" id="KFM59637.1"/>
    </source>
</evidence>
<dbReference type="AlphaFoldDB" id="A0A087T3E8"/>
<evidence type="ECO:0000313" key="10">
    <source>
        <dbReference type="Proteomes" id="UP000054359"/>
    </source>
</evidence>
<dbReference type="PANTHER" id="PTHR21231:SF3">
    <property type="entry name" value="GPN-LOOP GTPASE 2"/>
    <property type="match status" value="1"/>
</dbReference>
<dbReference type="GO" id="GO:0005525">
    <property type="term" value="F:GTP binding"/>
    <property type="evidence" value="ECO:0007669"/>
    <property type="project" value="UniProtKB-KW"/>
</dbReference>
<keyword evidence="10" id="KW-1185">Reference proteome</keyword>
<comment type="subunit">
    <text evidence="7">Heterodimers with GPN1 or GPN3. Binds to RNA polymerase II (RNAPII).</text>
</comment>
<name>A0A087T3E8_STEMI</name>
<dbReference type="Gene3D" id="3.40.50.300">
    <property type="entry name" value="P-loop containing nucleotide triphosphate hydrolases"/>
    <property type="match status" value="1"/>
</dbReference>
<dbReference type="InterPro" id="IPR027417">
    <property type="entry name" value="P-loop_NTPase"/>
</dbReference>
<evidence type="ECO:0000256" key="3">
    <source>
        <dbReference type="ARBA" id="ARBA00014588"/>
    </source>
</evidence>
<comment type="similarity">
    <text evidence="2 8">Belongs to the GPN-loop GTPase family.</text>
</comment>
<evidence type="ECO:0000256" key="8">
    <source>
        <dbReference type="RuleBase" id="RU365059"/>
    </source>
</evidence>
<dbReference type="CDD" id="cd17871">
    <property type="entry name" value="GPN2"/>
    <property type="match status" value="1"/>
</dbReference>
<dbReference type="EMBL" id="KK113231">
    <property type="protein sequence ID" value="KFM59637.1"/>
    <property type="molecule type" value="Genomic_DNA"/>
</dbReference>
<dbReference type="SUPFAM" id="SSF52540">
    <property type="entry name" value="P-loop containing nucleoside triphosphate hydrolases"/>
    <property type="match status" value="1"/>
</dbReference>
<dbReference type="GO" id="GO:0003924">
    <property type="term" value="F:GTPase activity"/>
    <property type="evidence" value="ECO:0007669"/>
    <property type="project" value="TreeGrafter"/>
</dbReference>
<evidence type="ECO:0000256" key="2">
    <source>
        <dbReference type="ARBA" id="ARBA00005290"/>
    </source>
</evidence>
<dbReference type="InterPro" id="IPR004130">
    <property type="entry name" value="Gpn"/>
</dbReference>
<sequence length="305" mass="34364">MQFGQLVIGPPGSGKTAYCKGMSEFLRGVGRRVAVVNLDPANDVLPYEANVDVSDLITVENVMQRVKLGPNGGLIYCMEFLEKKIDWLLDELKKFSDCYFLFDCPGQVELYTHHTSMQRIVSFLQKSGFMLSAVHLVDSHYCCDPAKFVSVLLTSLSTMLQMEMPHVNVLSKADLIEKQGKLHFNLDFYAEVLDLSELVALLSDDPFLAKYKKLNESLMQLIENYSLVSFHLLTVKSKESMSKVLQAADKANGYVFGINEENRNIQNLLSCAMSADFEDTKIADIRERYVSTEPDNCEGYMSQGR</sequence>
<dbReference type="OMA" id="ATHNYFL"/>
<dbReference type="InterPro" id="IPR030231">
    <property type="entry name" value="Gpn2"/>
</dbReference>
<dbReference type="PANTHER" id="PTHR21231">
    <property type="entry name" value="XPA-BINDING PROTEIN 1-RELATED"/>
    <property type="match status" value="1"/>
</dbReference>
<evidence type="ECO:0000256" key="7">
    <source>
        <dbReference type="ARBA" id="ARBA00046611"/>
    </source>
</evidence>
<evidence type="ECO:0000256" key="1">
    <source>
        <dbReference type="ARBA" id="ARBA00003181"/>
    </source>
</evidence>